<protein>
    <recommendedName>
        <fullName evidence="3">Protein L</fullName>
    </recommendedName>
</protein>
<comment type="caution">
    <text evidence="1">The sequence shown here is derived from an EMBL/GenBank/DDBJ whole genome shotgun (WGS) entry which is preliminary data.</text>
</comment>
<reference evidence="1 2" key="1">
    <citation type="journal article" date="2011" name="PLoS Pathog.">
        <title>Dynamic evolution of pathogenicity revealed by sequencing and comparative genomics of 19 Pseudomonas syringae isolates.</title>
        <authorList>
            <person name="Baltrus D.A."/>
            <person name="Nishimura M.T."/>
            <person name="Romanchuk A."/>
            <person name="Chang J.H."/>
            <person name="Mukhtar M.S."/>
            <person name="Cherkis K."/>
            <person name="Roach J."/>
            <person name="Grant S.R."/>
            <person name="Jones C.D."/>
            <person name="Dangl J.L."/>
        </authorList>
    </citation>
    <scope>NUCLEOTIDE SEQUENCE [LARGE SCALE GENOMIC DNA]</scope>
    <source>
        <strain evidence="1 2">1704B</strain>
    </source>
</reference>
<dbReference type="AlphaFoldDB" id="F3GLZ6"/>
<evidence type="ECO:0008006" key="3">
    <source>
        <dbReference type="Google" id="ProtNLM"/>
    </source>
</evidence>
<dbReference type="EMBL" id="AEAI01002795">
    <property type="protein sequence ID" value="EGH48099.1"/>
    <property type="molecule type" value="Genomic_DNA"/>
</dbReference>
<dbReference type="HOGENOM" id="CLU_3111257_0_0_6"/>
<keyword evidence="2" id="KW-1185">Reference proteome</keyword>
<feature type="non-terminal residue" evidence="1">
    <location>
        <position position="51"/>
    </location>
</feature>
<accession>F3GLZ6</accession>
<proteinExistence type="predicted"/>
<evidence type="ECO:0000313" key="2">
    <source>
        <dbReference type="Proteomes" id="UP000004986"/>
    </source>
</evidence>
<evidence type="ECO:0000313" key="1">
    <source>
        <dbReference type="EMBL" id="EGH48099.1"/>
    </source>
</evidence>
<name>F3GLZ6_PSESJ</name>
<gene>
    <name evidence="1" type="ORF">PSYPI_39774</name>
</gene>
<sequence length="51" mass="5570">MALYKNGGLLTQSDDAAFEKEFSPGHEAPWAGIYRCKNCEDEISIAGGHKL</sequence>
<organism evidence="1 2">
    <name type="scientific">Pseudomonas syringae pv. pisi str. 1704B</name>
    <dbReference type="NCBI Taxonomy" id="629263"/>
    <lineage>
        <taxon>Bacteria</taxon>
        <taxon>Pseudomonadati</taxon>
        <taxon>Pseudomonadota</taxon>
        <taxon>Gammaproteobacteria</taxon>
        <taxon>Pseudomonadales</taxon>
        <taxon>Pseudomonadaceae</taxon>
        <taxon>Pseudomonas</taxon>
        <taxon>Pseudomonas syringae</taxon>
    </lineage>
</organism>
<dbReference type="Proteomes" id="UP000004986">
    <property type="component" value="Unassembled WGS sequence"/>
</dbReference>